<comment type="function">
    <text evidence="7">Recruits the lipid transfer protein VPS13 to endosomal and vacuolar membranes.</text>
</comment>
<dbReference type="KEGG" id="ang:An16g07910"/>
<gene>
    <name evidence="12" type="ORF">An16g07910</name>
</gene>
<dbReference type="InterPro" id="IPR001683">
    <property type="entry name" value="PX_dom"/>
</dbReference>
<dbReference type="SUPFAM" id="SSF64268">
    <property type="entry name" value="PX domain"/>
    <property type="match status" value="1"/>
</dbReference>
<dbReference type="GO" id="GO:0010008">
    <property type="term" value="C:endosome membrane"/>
    <property type="evidence" value="ECO:0007669"/>
    <property type="project" value="UniProtKB-SubCell"/>
</dbReference>
<dbReference type="Pfam" id="PF00787">
    <property type="entry name" value="PX"/>
    <property type="match status" value="1"/>
</dbReference>
<dbReference type="PANTHER" id="PTHR10555">
    <property type="entry name" value="SORTING NEXIN"/>
    <property type="match status" value="1"/>
</dbReference>
<evidence type="ECO:0000256" key="1">
    <source>
        <dbReference type="ARBA" id="ARBA00004148"/>
    </source>
</evidence>
<dbReference type="InterPro" id="IPR036871">
    <property type="entry name" value="PX_dom_sf"/>
</dbReference>
<evidence type="ECO:0000256" key="2">
    <source>
        <dbReference type="ARBA" id="ARBA00004177"/>
    </source>
</evidence>
<keyword evidence="6" id="KW-0472">Membrane</keyword>
<organism evidence="12">
    <name type="scientific">Aspergillus niger</name>
    <dbReference type="NCBI Taxonomy" id="5061"/>
    <lineage>
        <taxon>Eukaryota</taxon>
        <taxon>Fungi</taxon>
        <taxon>Dikarya</taxon>
        <taxon>Ascomycota</taxon>
        <taxon>Pezizomycotina</taxon>
        <taxon>Eurotiomycetes</taxon>
        <taxon>Eurotiomycetidae</taxon>
        <taxon>Eurotiales</taxon>
        <taxon>Aspergillaceae</taxon>
        <taxon>Aspergillus</taxon>
        <taxon>Aspergillus subgen. Circumdati</taxon>
    </lineage>
</organism>
<evidence type="ECO:0000259" key="11">
    <source>
        <dbReference type="PROSITE" id="PS50195"/>
    </source>
</evidence>
<proteinExistence type="inferred from homology"/>
<reference evidence="12" key="2">
    <citation type="submission" date="2025-08" db="UniProtKB">
        <authorList>
            <consortium name="RefSeq"/>
        </authorList>
    </citation>
    <scope>IDENTIFICATION</scope>
</reference>
<reference evidence="12" key="1">
    <citation type="submission" date="2025-02" db="EMBL/GenBank/DDBJ databases">
        <authorList>
            <consortium name="NCBI Genome Project"/>
        </authorList>
    </citation>
    <scope>NUCLEOTIDE SEQUENCE</scope>
</reference>
<feature type="domain" description="PX" evidence="11">
    <location>
        <begin position="114"/>
        <end position="229"/>
    </location>
</feature>
<dbReference type="InterPro" id="IPR037917">
    <property type="entry name" value="Ypt35_PX"/>
</dbReference>
<dbReference type="VEuPathDB" id="FungiDB:An16g07910"/>
<protein>
    <recommendedName>
        <fullName evidence="8">Endosomal/vacuolar adapter protein YPT35</fullName>
    </recommendedName>
    <alternativeName>
        <fullName evidence="9">PX domain-containing protein YPT35</fullName>
    </alternativeName>
</protein>
<dbReference type="PROSITE" id="PS50195">
    <property type="entry name" value="PX"/>
    <property type="match status" value="1"/>
</dbReference>
<sequence length="285" mass="31212">MEPANEDIGSVPPHQPRPSSPTQSSTPPPDIINNGTIAATLSDGVAVSNGSVLPRAQDLSNRDRPVSGKDPPYWSHHRNASRASHLSIDQAPGITLEDHTEDPDCETSRGLWAKSVVVDDHVVVQGKTGIGSYVVWNCRIQTLDGGPITVRLRYSEFDDLRQRLVASFPHAKNALPPLPPKSVIFKFRASFLESRRVGLEYFLNCVLLNPEFSTTPILYNGLDDVTPASDNNCIGVISEVVTTNPANFTTFMWKVADASSPAVEELFLLAYTQIYGQSSERLRDC</sequence>
<dbReference type="GeneID" id="4989182"/>
<name>A0AAJ6QFK9_ASPNG</name>
<dbReference type="CDD" id="cd07280">
    <property type="entry name" value="PX_YPT35"/>
    <property type="match status" value="1"/>
</dbReference>
<accession>A0AAJ6QFK9</accession>
<feature type="region of interest" description="Disordered" evidence="10">
    <location>
        <begin position="1"/>
        <end position="35"/>
    </location>
</feature>
<feature type="region of interest" description="Disordered" evidence="10">
    <location>
        <begin position="54"/>
        <end position="88"/>
    </location>
</feature>
<comment type="similarity">
    <text evidence="3">Belongs to the YPT35 family.</text>
</comment>
<evidence type="ECO:0000313" key="12">
    <source>
        <dbReference type="RefSeq" id="XP_001398089.3"/>
    </source>
</evidence>
<keyword evidence="4" id="KW-0926">Vacuole</keyword>
<evidence type="ECO:0000256" key="8">
    <source>
        <dbReference type="ARBA" id="ARBA00033774"/>
    </source>
</evidence>
<evidence type="ECO:0000256" key="4">
    <source>
        <dbReference type="ARBA" id="ARBA00022554"/>
    </source>
</evidence>
<dbReference type="Gene3D" id="3.30.1520.10">
    <property type="entry name" value="Phox-like domain"/>
    <property type="match status" value="1"/>
</dbReference>
<evidence type="ECO:0000256" key="9">
    <source>
        <dbReference type="ARBA" id="ARBA00033785"/>
    </source>
</evidence>
<evidence type="ECO:0000256" key="6">
    <source>
        <dbReference type="ARBA" id="ARBA00023136"/>
    </source>
</evidence>
<dbReference type="PANTHER" id="PTHR10555:SF170">
    <property type="entry name" value="FI18122P1"/>
    <property type="match status" value="1"/>
</dbReference>
<comment type="subcellular location">
    <subcellularLocation>
        <location evidence="2">Endosome</location>
    </subcellularLocation>
    <subcellularLocation>
        <location evidence="1">Vacuole membrane</location>
        <topology evidence="1">Peripheral membrane protein</topology>
    </subcellularLocation>
</comment>
<keyword evidence="5" id="KW-0967">Endosome</keyword>
<dbReference type="GO" id="GO:0005774">
    <property type="term" value="C:vacuolar membrane"/>
    <property type="evidence" value="ECO:0007669"/>
    <property type="project" value="UniProtKB-SubCell"/>
</dbReference>
<dbReference type="RefSeq" id="XP_001398089.3">
    <property type="nucleotide sequence ID" value="XM_001398052.3"/>
</dbReference>
<dbReference type="AlphaFoldDB" id="A0AAJ6QFK9"/>
<evidence type="ECO:0000256" key="7">
    <source>
        <dbReference type="ARBA" id="ARBA00033728"/>
    </source>
</evidence>
<evidence type="ECO:0000256" key="3">
    <source>
        <dbReference type="ARBA" id="ARBA00007426"/>
    </source>
</evidence>
<evidence type="ECO:0000256" key="5">
    <source>
        <dbReference type="ARBA" id="ARBA00022753"/>
    </source>
</evidence>
<evidence type="ECO:0000256" key="10">
    <source>
        <dbReference type="SAM" id="MobiDB-lite"/>
    </source>
</evidence>
<dbReference type="SMART" id="SM00312">
    <property type="entry name" value="PX"/>
    <property type="match status" value="1"/>
</dbReference>